<feature type="domain" description="Solute-binding protein family 3/N-terminal" evidence="1">
    <location>
        <begin position="61"/>
        <end position="265"/>
    </location>
</feature>
<organism evidence="2 3">
    <name type="scientific">Pseudoalteromonas ulvae</name>
    <dbReference type="NCBI Taxonomy" id="107327"/>
    <lineage>
        <taxon>Bacteria</taxon>
        <taxon>Pseudomonadati</taxon>
        <taxon>Pseudomonadota</taxon>
        <taxon>Gammaproteobacteria</taxon>
        <taxon>Alteromonadales</taxon>
        <taxon>Pseudoalteromonadaceae</taxon>
        <taxon>Pseudoalteromonas</taxon>
    </lineage>
</organism>
<dbReference type="PANTHER" id="PTHR38834:SF3">
    <property type="entry name" value="SOLUTE-BINDING PROTEIN FAMILY 3_N-TERMINAL DOMAIN-CONTAINING PROTEIN"/>
    <property type="match status" value="1"/>
</dbReference>
<gene>
    <name evidence="2" type="ORF">B1199_18205</name>
</gene>
<accession>A0A244CLS3</accession>
<protein>
    <recommendedName>
        <fullName evidence="1">Solute-binding protein family 3/N-terminal domain-containing protein</fullName>
    </recommendedName>
</protein>
<dbReference type="OrthoDB" id="8587856at2"/>
<evidence type="ECO:0000259" key="1">
    <source>
        <dbReference type="Pfam" id="PF00497"/>
    </source>
</evidence>
<dbReference type="Gene3D" id="3.40.190.10">
    <property type="entry name" value="Periplasmic binding protein-like II"/>
    <property type="match status" value="2"/>
</dbReference>
<keyword evidence="3" id="KW-1185">Reference proteome</keyword>
<dbReference type="PANTHER" id="PTHR38834">
    <property type="entry name" value="PERIPLASMIC SUBSTRATE BINDING PROTEIN FAMILY 3"/>
    <property type="match status" value="1"/>
</dbReference>
<dbReference type="EMBL" id="MWPV01000006">
    <property type="protein sequence ID" value="OUL56591.1"/>
    <property type="molecule type" value="Genomic_DNA"/>
</dbReference>
<name>A0A244CLS3_PSEDV</name>
<dbReference type="Pfam" id="PF00497">
    <property type="entry name" value="SBP_bac_3"/>
    <property type="match status" value="1"/>
</dbReference>
<evidence type="ECO:0000313" key="3">
    <source>
        <dbReference type="Proteomes" id="UP000194841"/>
    </source>
</evidence>
<comment type="caution">
    <text evidence="2">The sequence shown here is derived from an EMBL/GenBank/DDBJ whole genome shotgun (WGS) entry which is preliminary data.</text>
</comment>
<reference evidence="2 3" key="1">
    <citation type="submission" date="2017-02" db="EMBL/GenBank/DDBJ databases">
        <title>Pseudoalteromonas ulvae TC14 Genome.</title>
        <authorList>
            <person name="Molmeret M."/>
        </authorList>
    </citation>
    <scope>NUCLEOTIDE SEQUENCE [LARGE SCALE GENOMIC DNA]</scope>
    <source>
        <strain evidence="2">TC14</strain>
    </source>
</reference>
<proteinExistence type="predicted"/>
<dbReference type="InterPro" id="IPR001638">
    <property type="entry name" value="Solute-binding_3/MltF_N"/>
</dbReference>
<evidence type="ECO:0000313" key="2">
    <source>
        <dbReference type="EMBL" id="OUL56591.1"/>
    </source>
</evidence>
<sequence>MCRKFNVNSIACSDSRLYLSIICDWILNMRIFFVCGLLMCSVALNASQIPLAQQVHEITWMTEDYPPYNYLENGHITGVTIDKLLAMFAYMNINFSRDDIDIYPWPRAYRYLEDKPKRCLFSMTYTKERARKFYFVGPIVTNRISLIALDDGRYEQLPAAQLKIGVVRDDIGHILLREQGVSEDHFVFLSTGFEMVKMLSLQRVDAIAYGESIARFQFKRAGITTSKYHVVKVLKESYLGFACNKAVDKSLIEAMQHALEHINQTPKKPAV</sequence>
<dbReference type="SUPFAM" id="SSF53850">
    <property type="entry name" value="Periplasmic binding protein-like II"/>
    <property type="match status" value="1"/>
</dbReference>
<dbReference type="Proteomes" id="UP000194841">
    <property type="component" value="Unassembled WGS sequence"/>
</dbReference>
<dbReference type="AlphaFoldDB" id="A0A244CLS3"/>